<reference evidence="2" key="1">
    <citation type="submission" date="2022-04" db="EMBL/GenBank/DDBJ databases">
        <title>Tomato heritable bacteria conferring resistance against bacterial wilt.</title>
        <authorList>
            <person name="Yin J."/>
        </authorList>
    </citation>
    <scope>NUCLEOTIDE SEQUENCE</scope>
    <source>
        <strain evidence="2">Cra20</strain>
    </source>
</reference>
<feature type="signal peptide" evidence="1">
    <location>
        <begin position="1"/>
        <end position="21"/>
    </location>
</feature>
<proteinExistence type="predicted"/>
<protein>
    <submittedName>
        <fullName evidence="2">DUF2141 domain-containing protein</fullName>
    </submittedName>
</protein>
<dbReference type="InterPro" id="IPR018673">
    <property type="entry name" value="DUF2141"/>
</dbReference>
<comment type="caution">
    <text evidence="2">The sequence shown here is derived from an EMBL/GenBank/DDBJ whole genome shotgun (WGS) entry which is preliminary data.</text>
</comment>
<organism evidence="2">
    <name type="scientific">Sphingomonas psychrotolerans</name>
    <dbReference type="NCBI Taxonomy" id="1327635"/>
    <lineage>
        <taxon>Bacteria</taxon>
        <taxon>Pseudomonadati</taxon>
        <taxon>Pseudomonadota</taxon>
        <taxon>Alphaproteobacteria</taxon>
        <taxon>Sphingomonadales</taxon>
        <taxon>Sphingomonadaceae</taxon>
        <taxon>Sphingomonas</taxon>
    </lineage>
</organism>
<evidence type="ECO:0000313" key="2">
    <source>
        <dbReference type="EMBL" id="MDT8760138.1"/>
    </source>
</evidence>
<dbReference type="EMBL" id="JALMLT010000004">
    <property type="protein sequence ID" value="MDT8760138.1"/>
    <property type="molecule type" value="Genomic_DNA"/>
</dbReference>
<name>A0ABU3N6H6_9SPHN</name>
<sequence>MILKPLLAAALALAAPLPAFAGQPTLSLHFAGVAAHQGKVLIAIFDEAGWAGGKPVWVGVADASGADVTAAVTGLAPGRYGVKVFHDKDGDGKMATNPFGIPLEPFGFSRDAMGVGGPPAWGDAAFEVTAAGAVQTITLR</sequence>
<keyword evidence="1" id="KW-0732">Signal</keyword>
<gene>
    <name evidence="2" type="ORF">MZO42_15665</name>
</gene>
<evidence type="ECO:0000256" key="1">
    <source>
        <dbReference type="SAM" id="SignalP"/>
    </source>
</evidence>
<feature type="chain" id="PRO_5045176376" evidence="1">
    <location>
        <begin position="22"/>
        <end position="140"/>
    </location>
</feature>
<dbReference type="Pfam" id="PF09912">
    <property type="entry name" value="DUF2141"/>
    <property type="match status" value="1"/>
</dbReference>
<accession>A0ABU3N6H6</accession>